<dbReference type="EMBL" id="LAZR01043430">
    <property type="protein sequence ID" value="KKL07100.1"/>
    <property type="molecule type" value="Genomic_DNA"/>
</dbReference>
<comment type="caution">
    <text evidence="2">The sequence shown here is derived from an EMBL/GenBank/DDBJ whole genome shotgun (WGS) entry which is preliminary data.</text>
</comment>
<evidence type="ECO:0000313" key="2">
    <source>
        <dbReference type="EMBL" id="KKL07100.1"/>
    </source>
</evidence>
<feature type="region of interest" description="Disordered" evidence="1">
    <location>
        <begin position="1"/>
        <end position="30"/>
    </location>
</feature>
<feature type="compositionally biased region" description="Polar residues" evidence="1">
    <location>
        <begin position="15"/>
        <end position="24"/>
    </location>
</feature>
<feature type="compositionally biased region" description="Pro residues" evidence="1">
    <location>
        <begin position="286"/>
        <end position="295"/>
    </location>
</feature>
<reference evidence="2" key="1">
    <citation type="journal article" date="2015" name="Nature">
        <title>Complex archaea that bridge the gap between prokaryotes and eukaryotes.</title>
        <authorList>
            <person name="Spang A."/>
            <person name="Saw J.H."/>
            <person name="Jorgensen S.L."/>
            <person name="Zaremba-Niedzwiedzka K."/>
            <person name="Martijn J."/>
            <person name="Lind A.E."/>
            <person name="van Eijk R."/>
            <person name="Schleper C."/>
            <person name="Guy L."/>
            <person name="Ettema T.J."/>
        </authorList>
    </citation>
    <scope>NUCLEOTIDE SEQUENCE</scope>
</reference>
<feature type="compositionally biased region" description="Low complexity" evidence="1">
    <location>
        <begin position="185"/>
        <end position="203"/>
    </location>
</feature>
<feature type="compositionally biased region" description="Basic residues" evidence="1">
    <location>
        <begin position="1"/>
        <end position="12"/>
    </location>
</feature>
<organism evidence="2">
    <name type="scientific">marine sediment metagenome</name>
    <dbReference type="NCBI Taxonomy" id="412755"/>
    <lineage>
        <taxon>unclassified sequences</taxon>
        <taxon>metagenomes</taxon>
        <taxon>ecological metagenomes</taxon>
    </lineage>
</organism>
<dbReference type="AlphaFoldDB" id="A0A0F9ACD4"/>
<gene>
    <name evidence="2" type="ORF">LCGC14_2589390</name>
</gene>
<feature type="compositionally biased region" description="Low complexity" evidence="1">
    <location>
        <begin position="259"/>
        <end position="280"/>
    </location>
</feature>
<evidence type="ECO:0000256" key="1">
    <source>
        <dbReference type="SAM" id="MobiDB-lite"/>
    </source>
</evidence>
<name>A0A0F9ACD4_9ZZZZ</name>
<feature type="region of interest" description="Disordered" evidence="1">
    <location>
        <begin position="259"/>
        <end position="296"/>
    </location>
</feature>
<accession>A0A0F9ACD4</accession>
<sequence>MAVSRRRSRSKRQSGAQEGASSPAQEDEADIIAEVGAEHDEELDELVASEEKIRAIGAVDAESVRENRRLQTIVDKKRGNMKGVPFNAGDILTKFEWTVKMWPPNTLRTRMKRLTGTPVQYTITTFPRSAAEFYAALMEYHGVSDEAKYEIVIVDSNDNEFRAKGQITLPDTQPKQPQGGHPMSAPQYQQPVPVQAQQAQQQQQPPPPVHVDSMTQLTQMVELIQNMQAQQQQPQVTPPPPAHADPATMTQLFELIQKMQPQQQPAQPQPQSQADPMAAMRGMLGAPPPMEPPPGTIWLPPFGFVSLER</sequence>
<protein>
    <submittedName>
        <fullName evidence="2">Uncharacterized protein</fullName>
    </submittedName>
</protein>
<feature type="non-terminal residue" evidence="2">
    <location>
        <position position="309"/>
    </location>
</feature>
<feature type="region of interest" description="Disordered" evidence="1">
    <location>
        <begin position="169"/>
        <end position="211"/>
    </location>
</feature>
<proteinExistence type="predicted"/>